<gene>
    <name evidence="1" type="ORF">XBKB1_940038</name>
</gene>
<name>A0A077Q3Z5_XENBV</name>
<dbReference type="EMBL" id="CBSZ010000433">
    <property type="protein sequence ID" value="CDH26809.1"/>
    <property type="molecule type" value="Genomic_DNA"/>
</dbReference>
<protein>
    <submittedName>
        <fullName evidence="1">Uncharacterized protein</fullName>
    </submittedName>
</protein>
<organism evidence="1">
    <name type="scientific">Xenorhabdus bovienii str. kraussei Becker Underwood</name>
    <dbReference type="NCBI Taxonomy" id="1398204"/>
    <lineage>
        <taxon>Bacteria</taxon>
        <taxon>Pseudomonadati</taxon>
        <taxon>Pseudomonadota</taxon>
        <taxon>Gammaproteobacteria</taxon>
        <taxon>Enterobacterales</taxon>
        <taxon>Morganellaceae</taxon>
        <taxon>Xenorhabdus</taxon>
    </lineage>
</organism>
<dbReference type="Proteomes" id="UP000028493">
    <property type="component" value="Unassembled WGS sequence"/>
</dbReference>
<reference evidence="1" key="1">
    <citation type="submission" date="2013-07" db="EMBL/GenBank/DDBJ databases">
        <title>Sub-species coevolution in mutualistic symbiosis.</title>
        <authorList>
            <person name="Murfin K."/>
            <person name="Klassen J."/>
            <person name="Lee M."/>
            <person name="Forst S."/>
            <person name="Stock P."/>
            <person name="Goodrich-Blair H."/>
        </authorList>
    </citation>
    <scope>NUCLEOTIDE SEQUENCE [LARGE SCALE GENOMIC DNA]</scope>
    <source>
        <strain evidence="1">Kraussei Becker Underwood</strain>
    </source>
</reference>
<accession>A0A077Q3Z5</accession>
<comment type="caution">
    <text evidence="1">The sequence shown here is derived from an EMBL/GenBank/DDBJ whole genome shotgun (WGS) entry which is preliminary data.</text>
</comment>
<evidence type="ECO:0000313" key="1">
    <source>
        <dbReference type="EMBL" id="CDH26809.1"/>
    </source>
</evidence>
<sequence length="46" mass="4783">MGGDILDAQCFSTTLPSAPHPGLIAVYDMPGNRSTHQAATAADKVR</sequence>
<proteinExistence type="predicted"/>
<dbReference type="HOGENOM" id="CLU_3190791_0_0_6"/>
<dbReference type="AlphaFoldDB" id="A0A077Q3Z5"/>